<dbReference type="InterPro" id="IPR002938">
    <property type="entry name" value="FAD-bd"/>
</dbReference>
<gene>
    <name evidence="2" type="ORF">EAS56_19535</name>
</gene>
<name>A0ABY0E7X5_9BRAD</name>
<dbReference type="InterPro" id="IPR050816">
    <property type="entry name" value="Flavin-dep_Halogenase_NPB"/>
</dbReference>
<dbReference type="Gene3D" id="3.50.50.60">
    <property type="entry name" value="FAD/NAD(P)-binding domain"/>
    <property type="match status" value="1"/>
</dbReference>
<dbReference type="PANTHER" id="PTHR43747:SF1">
    <property type="entry name" value="SLR1998 PROTEIN"/>
    <property type="match status" value="1"/>
</dbReference>
<proteinExistence type="predicted"/>
<organism evidence="2 3">
    <name type="scientific">Bradyrhizobium guangzhouense</name>
    <dbReference type="NCBI Taxonomy" id="1325095"/>
    <lineage>
        <taxon>Bacteria</taxon>
        <taxon>Pseudomonadati</taxon>
        <taxon>Pseudomonadota</taxon>
        <taxon>Alphaproteobacteria</taxon>
        <taxon>Hyphomicrobiales</taxon>
        <taxon>Nitrobacteraceae</taxon>
        <taxon>Bradyrhizobium</taxon>
    </lineage>
</organism>
<accession>A0ABY0E7X5</accession>
<dbReference type="PRINTS" id="PR00420">
    <property type="entry name" value="RNGMNOXGNASE"/>
</dbReference>
<dbReference type="Proteomes" id="UP000290401">
    <property type="component" value="Unassembled WGS sequence"/>
</dbReference>
<sequence length="379" mass="41083">MIGVIKSDVVVLGGGIAASATSIALARKGVRVGLSYPVHTRPRLAVGETVPPDVRKLLSELGVWEKFLGQRHEASLGSCSAWGGTELGYNDFVLNPQGCGWHLDRARFEALLLDHAASCGVAVFPIAKCASLEQAPDGGIALSAIMPNGATQHLSARYIVDATGSRSVVARQMGARQLPLDRLSFVYGFFDQPQAAASSQLTLLEAQELGWWYRARLPDHRLAIAFASDASIIRDHNIARASEWLALLRATSHVAQAIEAYRLKDIVVRAAPSFRLDCVVGANWLAVGDAAAACDPISSQGIMNALEDGLRAATTIADVLDGRSDSSGFYARYLDARYADYLANRNYLYSLERRWPKSPFWRRRYARSGNVSLPGERAA</sequence>
<dbReference type="SUPFAM" id="SSF51905">
    <property type="entry name" value="FAD/NAD(P)-binding domain"/>
    <property type="match status" value="1"/>
</dbReference>
<dbReference type="InterPro" id="IPR036188">
    <property type="entry name" value="FAD/NAD-bd_sf"/>
</dbReference>
<reference evidence="2 3" key="1">
    <citation type="submission" date="2018-10" db="EMBL/GenBank/DDBJ databases">
        <title>Bradyrhizobium sp. nov., effective nodules isolated from peanut in China.</title>
        <authorList>
            <person name="Li Y."/>
        </authorList>
    </citation>
    <scope>NUCLEOTIDE SEQUENCE [LARGE SCALE GENOMIC DNA]</scope>
    <source>
        <strain evidence="2 3">CCBAU 53426</strain>
    </source>
</reference>
<evidence type="ECO:0000259" key="1">
    <source>
        <dbReference type="Pfam" id="PF01494"/>
    </source>
</evidence>
<protein>
    <submittedName>
        <fullName evidence="2">NAD(P)/FAD-dependent oxidoreductase</fullName>
    </submittedName>
</protein>
<dbReference type="PANTHER" id="PTHR43747">
    <property type="entry name" value="FAD-BINDING PROTEIN"/>
    <property type="match status" value="1"/>
</dbReference>
<evidence type="ECO:0000313" key="3">
    <source>
        <dbReference type="Proteomes" id="UP000290401"/>
    </source>
</evidence>
<evidence type="ECO:0000313" key="2">
    <source>
        <dbReference type="EMBL" id="RXH11837.1"/>
    </source>
</evidence>
<feature type="domain" description="FAD-binding" evidence="1">
    <location>
        <begin position="7"/>
        <end position="327"/>
    </location>
</feature>
<dbReference type="EMBL" id="RDQZ01000015">
    <property type="protein sequence ID" value="RXH11837.1"/>
    <property type="molecule type" value="Genomic_DNA"/>
</dbReference>
<keyword evidence="3" id="KW-1185">Reference proteome</keyword>
<dbReference type="Gene3D" id="3.30.9.100">
    <property type="match status" value="1"/>
</dbReference>
<comment type="caution">
    <text evidence="2">The sequence shown here is derived from an EMBL/GenBank/DDBJ whole genome shotgun (WGS) entry which is preliminary data.</text>
</comment>
<dbReference type="Pfam" id="PF01494">
    <property type="entry name" value="FAD_binding_3"/>
    <property type="match status" value="1"/>
</dbReference>